<dbReference type="OrthoDB" id="3199820at2759"/>
<evidence type="ECO:0000256" key="1">
    <source>
        <dbReference type="SAM" id="MobiDB-lite"/>
    </source>
</evidence>
<dbReference type="EMBL" id="HE612863">
    <property type="protein sequence ID" value="CCE64388.1"/>
    <property type="molecule type" value="Genomic_DNA"/>
</dbReference>
<sequence>MKLHIKIVFILDGENNTCNTYMTQSKVPKEVQIINMTKEFIKHTDGVTKLGLIPVIEVLDEIQQSSPEIINNSLEENGFDYNVYYKDISEQDEPFVTLGLLSTIKKNIKLLKNDDKTIKSESKKLELTQTENILLMGRIKQDIKQFLRQKNNKSVKRNSNHECLEIKMKFVRVFSVNCRKPPASSSILPITKANRQPLKLQQAINTTFERHTNPMPAPKAVRTQSLPVWKQALSNTNYNGVGLPTNSLAHRIYMTDRQGEQNSKNIPKLAYSTTTMKENTHKHSQEVSNDIQNRFNFINQKKKSSNIRPTNITKSNIPTTINNESRRNSYKLNQPYKKNVERSDNIGKSSKSYNKIKKTNKLEVKLSGLDKNSQIYQHNESQFPVNDTSQTIPENKENIPPISEVALLGFDIDDFAKLQNNGESNVDWLVDGSYFDQKFVDEHFNSLLEQKHLVTGASDNRLYIKADNEKIESKVKEDTTSDVDRTSPIDTLSMPLMELNQKDASHIDTSCQEQLKKLPILISRKKEDMELISNMALEDNEATSILEHSSSSPHNQITASEEKMDIFYATKINEKRVTMASSPAKNSNYSGTSSDVEPNEELSLFNDGQRESPNSHYTSTSSDLHKSL</sequence>
<organism evidence="3 4">
    <name type="scientific">Tetrapisispora phaffii (strain ATCC 24235 / CBS 4417 / NBRC 1672 / NRRL Y-8282 / UCD 70-5)</name>
    <name type="common">Yeast</name>
    <name type="synonym">Fabospora phaffii</name>
    <dbReference type="NCBI Taxonomy" id="1071381"/>
    <lineage>
        <taxon>Eukaryota</taxon>
        <taxon>Fungi</taxon>
        <taxon>Dikarya</taxon>
        <taxon>Ascomycota</taxon>
        <taxon>Saccharomycotina</taxon>
        <taxon>Saccharomycetes</taxon>
        <taxon>Saccharomycetales</taxon>
        <taxon>Saccharomycetaceae</taxon>
        <taxon>Tetrapisispora</taxon>
    </lineage>
</organism>
<dbReference type="GO" id="GO:0000183">
    <property type="term" value="P:rDNA heterochromatin formation"/>
    <property type="evidence" value="ECO:0007669"/>
    <property type="project" value="TreeGrafter"/>
</dbReference>
<keyword evidence="4" id="KW-1185">Reference proteome</keyword>
<dbReference type="Pfam" id="PF25823">
    <property type="entry name" value="Ams2-SPT21_N"/>
    <property type="match status" value="1"/>
</dbReference>
<reference evidence="3 4" key="1">
    <citation type="journal article" date="2011" name="Proc. Natl. Acad. Sci. U.S.A.">
        <title>Evolutionary erosion of yeast sex chromosomes by mating-type switching accidents.</title>
        <authorList>
            <person name="Gordon J.L."/>
            <person name="Armisen D."/>
            <person name="Proux-Wera E."/>
            <person name="Oheigeartaigh S.S."/>
            <person name="Byrne K.P."/>
            <person name="Wolfe K.H."/>
        </authorList>
    </citation>
    <scope>NUCLEOTIDE SEQUENCE [LARGE SCALE GENOMIC DNA]</scope>
    <source>
        <strain evidence="4">ATCC 24235 / CBS 4417 / NBRC 1672 / NRRL Y-8282 / UCD 70-5</strain>
    </source>
</reference>
<dbReference type="AlphaFoldDB" id="G8BX84"/>
<dbReference type="InterPro" id="IPR057725">
    <property type="entry name" value="Ams2-SPT21_N"/>
</dbReference>
<dbReference type="RefSeq" id="XP_003686822.1">
    <property type="nucleotide sequence ID" value="XM_003686774.1"/>
</dbReference>
<protein>
    <recommendedName>
        <fullName evidence="2">Ams2/SPT21 N-terminal domain-containing protein</fullName>
    </recommendedName>
</protein>
<dbReference type="GO" id="GO:0030466">
    <property type="term" value="P:silent mating-type cassette heterochromatin formation"/>
    <property type="evidence" value="ECO:0007669"/>
    <property type="project" value="TreeGrafter"/>
</dbReference>
<dbReference type="GO" id="GO:0006357">
    <property type="term" value="P:regulation of transcription by RNA polymerase II"/>
    <property type="evidence" value="ECO:0007669"/>
    <property type="project" value="TreeGrafter"/>
</dbReference>
<dbReference type="GeneID" id="11534002"/>
<dbReference type="eggNOG" id="ENOG502QU3A">
    <property type="taxonomic scope" value="Eukaryota"/>
</dbReference>
<evidence type="ECO:0000313" key="3">
    <source>
        <dbReference type="EMBL" id="CCE64388.1"/>
    </source>
</evidence>
<gene>
    <name evidence="3" type="primary">TPHA0H01830</name>
    <name evidence="3" type="ordered locus">TPHA_0H01830</name>
</gene>
<accession>G8BX84</accession>
<dbReference type="InterPro" id="IPR042403">
    <property type="entry name" value="Spt21/Ams2"/>
</dbReference>
<dbReference type="PANTHER" id="PTHR39147:SF1">
    <property type="entry name" value="PROTEIN SPT21"/>
    <property type="match status" value="1"/>
</dbReference>
<evidence type="ECO:0000259" key="2">
    <source>
        <dbReference type="Pfam" id="PF25823"/>
    </source>
</evidence>
<name>G8BX84_TETPH</name>
<feature type="domain" description="Ams2/SPT21 N-terminal" evidence="2">
    <location>
        <begin position="4"/>
        <end position="172"/>
    </location>
</feature>
<dbReference type="KEGG" id="tpf:TPHA_0H01830"/>
<dbReference type="OMA" id="RQTNPMP"/>
<dbReference type="HOGENOM" id="CLU_413915_0_0_1"/>
<feature type="compositionally biased region" description="Polar residues" evidence="1">
    <location>
        <begin position="579"/>
        <end position="596"/>
    </location>
</feature>
<feature type="region of interest" description="Disordered" evidence="1">
    <location>
        <begin position="578"/>
        <end position="628"/>
    </location>
</feature>
<dbReference type="Proteomes" id="UP000005666">
    <property type="component" value="Chromosome 8"/>
</dbReference>
<proteinExistence type="predicted"/>
<feature type="compositionally biased region" description="Polar residues" evidence="1">
    <location>
        <begin position="611"/>
        <end position="622"/>
    </location>
</feature>
<dbReference type="PANTHER" id="PTHR39147">
    <property type="entry name" value="PROTEIN SPT21"/>
    <property type="match status" value="1"/>
</dbReference>
<evidence type="ECO:0000313" key="4">
    <source>
        <dbReference type="Proteomes" id="UP000005666"/>
    </source>
</evidence>